<dbReference type="RefSeq" id="WP_378987524.1">
    <property type="nucleotide sequence ID" value="NZ_JBHRVD010000001.1"/>
</dbReference>
<gene>
    <name evidence="3" type="ORF">ACFOJ9_02305</name>
</gene>
<dbReference type="SUPFAM" id="SSF53187">
    <property type="entry name" value="Zn-dependent exopeptidases"/>
    <property type="match status" value="1"/>
</dbReference>
<dbReference type="Gene3D" id="3.40.630.10">
    <property type="entry name" value="Zn peptidases"/>
    <property type="match status" value="1"/>
</dbReference>
<evidence type="ECO:0000256" key="1">
    <source>
        <dbReference type="ARBA" id="ARBA00022801"/>
    </source>
</evidence>
<proteinExistence type="predicted"/>
<protein>
    <submittedName>
        <fullName evidence="3">M20/M25/M40 family metallo-hydrolase</fullName>
    </submittedName>
</protein>
<dbReference type="PANTHER" id="PTHR11014:SF63">
    <property type="entry name" value="METALLOPEPTIDASE, PUTATIVE (AFU_ORTHOLOGUE AFUA_6G09600)-RELATED"/>
    <property type="match status" value="1"/>
</dbReference>
<evidence type="ECO:0000313" key="4">
    <source>
        <dbReference type="Proteomes" id="UP001595648"/>
    </source>
</evidence>
<dbReference type="InterPro" id="IPR002933">
    <property type="entry name" value="Peptidase_M20"/>
</dbReference>
<dbReference type="Pfam" id="PF01546">
    <property type="entry name" value="Peptidase_M20"/>
    <property type="match status" value="1"/>
</dbReference>
<name>A0ABV7MFQ5_9HYPH</name>
<reference evidence="4" key="1">
    <citation type="journal article" date="2019" name="Int. J. Syst. Evol. Microbiol.">
        <title>The Global Catalogue of Microorganisms (GCM) 10K type strain sequencing project: providing services to taxonomists for standard genome sequencing and annotation.</title>
        <authorList>
            <consortium name="The Broad Institute Genomics Platform"/>
            <consortium name="The Broad Institute Genome Sequencing Center for Infectious Disease"/>
            <person name="Wu L."/>
            <person name="Ma J."/>
        </authorList>
    </citation>
    <scope>NUCLEOTIDE SEQUENCE [LARGE SCALE GENOMIC DNA]</scope>
    <source>
        <strain evidence="4">ICMP 19515</strain>
    </source>
</reference>
<comment type="caution">
    <text evidence="3">The sequence shown here is derived from an EMBL/GenBank/DDBJ whole genome shotgun (WGS) entry which is preliminary data.</text>
</comment>
<evidence type="ECO:0000256" key="2">
    <source>
        <dbReference type="SAM" id="MobiDB-lite"/>
    </source>
</evidence>
<dbReference type="Gene3D" id="3.30.70.360">
    <property type="match status" value="1"/>
</dbReference>
<evidence type="ECO:0000313" key="3">
    <source>
        <dbReference type="EMBL" id="MFC3320667.1"/>
    </source>
</evidence>
<accession>A0ABV7MFQ5</accession>
<dbReference type="PANTHER" id="PTHR11014">
    <property type="entry name" value="PEPTIDASE M20 FAMILY MEMBER"/>
    <property type="match status" value="1"/>
</dbReference>
<dbReference type="Proteomes" id="UP001595648">
    <property type="component" value="Unassembled WGS sequence"/>
</dbReference>
<dbReference type="InterPro" id="IPR017439">
    <property type="entry name" value="Amidohydrolase"/>
</dbReference>
<organism evidence="3 4">
    <name type="scientific">Mesorhizobium cantuariense</name>
    <dbReference type="NCBI Taxonomy" id="1300275"/>
    <lineage>
        <taxon>Bacteria</taxon>
        <taxon>Pseudomonadati</taxon>
        <taxon>Pseudomonadota</taxon>
        <taxon>Alphaproteobacteria</taxon>
        <taxon>Hyphomicrobiales</taxon>
        <taxon>Phyllobacteriaceae</taxon>
        <taxon>Mesorhizobium</taxon>
    </lineage>
</organism>
<dbReference type="EMBL" id="JBHRVD010000001">
    <property type="protein sequence ID" value="MFC3320667.1"/>
    <property type="molecule type" value="Genomic_DNA"/>
</dbReference>
<keyword evidence="4" id="KW-1185">Reference proteome</keyword>
<feature type="region of interest" description="Disordered" evidence="2">
    <location>
        <begin position="106"/>
        <end position="140"/>
    </location>
</feature>
<keyword evidence="1" id="KW-0378">Hydrolase</keyword>
<sequence length="288" mass="31095">MDALPIFEASGKPWASTEPGKMHACGHDGHTAMLLAAAKHLARTREFKGSIALIFQPAEEVELPSGGFKMVQEGKMERFNLAKVFSMHNWPGMDVGKFGICAGGNHSSPGRLRRGRERSGRTCSRPSSCGRPGGHRRSDHPWLPILVTRHVDPPLESLVLSVTKLTASEAYNVIPDHVNSIGHRPGRFRPPSELCRNRDGESGNRNCGGVRSADRVPLPSFRAVTLNSPAETAAAVEVARGIAGDARVNDQMRPYHGRGGLLISAQGAPGRVRFPRQREHCGSPSSGL</sequence>